<dbReference type="EC" id="3.5.1.32" evidence="4"/>
<dbReference type="SUPFAM" id="SSF56317">
    <property type="entry name" value="Carbon-nitrogen hydrolase"/>
    <property type="match status" value="1"/>
</dbReference>
<dbReference type="STRING" id="52.CMC5_039610"/>
<dbReference type="PANTHER" id="PTHR23088:SF27">
    <property type="entry name" value="DEAMINATED GLUTATHIONE AMIDASE"/>
    <property type="match status" value="1"/>
</dbReference>
<evidence type="ECO:0000256" key="1">
    <source>
        <dbReference type="ARBA" id="ARBA00010613"/>
    </source>
</evidence>
<dbReference type="Proteomes" id="UP000067626">
    <property type="component" value="Chromosome"/>
</dbReference>
<dbReference type="KEGG" id="ccro:CMC5_039610"/>
<keyword evidence="2 4" id="KW-0378">Hydrolase</keyword>
<evidence type="ECO:0000313" key="5">
    <source>
        <dbReference type="Proteomes" id="UP000067626"/>
    </source>
</evidence>
<proteinExistence type="inferred from homology"/>
<dbReference type="EMBL" id="CP012159">
    <property type="protein sequence ID" value="AKT39810.1"/>
    <property type="molecule type" value="Genomic_DNA"/>
</dbReference>
<evidence type="ECO:0000313" key="4">
    <source>
        <dbReference type="EMBL" id="AKT39810.1"/>
    </source>
</evidence>
<evidence type="ECO:0000256" key="2">
    <source>
        <dbReference type="ARBA" id="ARBA00022801"/>
    </source>
</evidence>
<accession>A0A0K1EG10</accession>
<protein>
    <submittedName>
        <fullName evidence="4">Amidohydrolase</fullName>
        <ecNumber evidence="4">3.5.1.32</ecNumber>
    </submittedName>
</protein>
<keyword evidence="5" id="KW-1185">Reference proteome</keyword>
<dbReference type="RefSeq" id="WP_050431829.1">
    <property type="nucleotide sequence ID" value="NZ_CP012159.1"/>
</dbReference>
<name>A0A0K1EG10_CHOCO</name>
<evidence type="ECO:0000259" key="3">
    <source>
        <dbReference type="PROSITE" id="PS50263"/>
    </source>
</evidence>
<dbReference type="InterPro" id="IPR045254">
    <property type="entry name" value="Nit1/2_C-N_Hydrolase"/>
</dbReference>
<dbReference type="Pfam" id="PF00795">
    <property type="entry name" value="CN_hydrolase"/>
    <property type="match status" value="1"/>
</dbReference>
<dbReference type="InterPro" id="IPR036526">
    <property type="entry name" value="C-N_Hydrolase_sf"/>
</dbReference>
<reference evidence="4 5" key="1">
    <citation type="submission" date="2015-07" db="EMBL/GenBank/DDBJ databases">
        <title>Genome analysis of myxobacterium Chondromyces crocatus Cm c5 reveals a high potential for natural compound synthesis and the genetic basis for the loss of fruiting body formation.</title>
        <authorList>
            <person name="Zaburannyi N."/>
            <person name="Bunk B."/>
            <person name="Maier J."/>
            <person name="Overmann J."/>
            <person name="Mueller R."/>
        </authorList>
    </citation>
    <scope>NUCLEOTIDE SEQUENCE [LARGE SCALE GENOMIC DNA]</scope>
    <source>
        <strain evidence="4 5">Cm c5</strain>
    </source>
</reference>
<sequence length="272" mass="29612">MAQPVVWGAVQLSSQGEIEENLDRVAALVDEAAQRGARTVLLPENFAYMGDEDGKRGFAEDLDAANGPIARRIAEIARSAGVTIVAGGFPERSDDPARPYNTCAVFGADGALRSRYRKIHLFDVETTDGMRYCESASTMAGSEAQIVEIDGLRVGLSICYDLRFPELYRRLSAEGCEVIVVPAAFTLLTGKDHWLVLLRARAIEAQAYVVAAAQWGTHPHRRATFGKSCIIDPWGEVIAQASEGEGVVTAPLDLAYLSRVRARVPALEHRRL</sequence>
<dbReference type="PANTHER" id="PTHR23088">
    <property type="entry name" value="NITRILASE-RELATED"/>
    <property type="match status" value="1"/>
</dbReference>
<dbReference type="InterPro" id="IPR001110">
    <property type="entry name" value="UPF0012_CS"/>
</dbReference>
<dbReference type="PROSITE" id="PS50263">
    <property type="entry name" value="CN_HYDROLASE"/>
    <property type="match status" value="1"/>
</dbReference>
<dbReference type="Gene3D" id="3.60.110.10">
    <property type="entry name" value="Carbon-nitrogen hydrolase"/>
    <property type="match status" value="1"/>
</dbReference>
<dbReference type="PROSITE" id="PS01227">
    <property type="entry name" value="UPF0012"/>
    <property type="match status" value="1"/>
</dbReference>
<organism evidence="4 5">
    <name type="scientific">Chondromyces crocatus</name>
    <dbReference type="NCBI Taxonomy" id="52"/>
    <lineage>
        <taxon>Bacteria</taxon>
        <taxon>Pseudomonadati</taxon>
        <taxon>Myxococcota</taxon>
        <taxon>Polyangia</taxon>
        <taxon>Polyangiales</taxon>
        <taxon>Polyangiaceae</taxon>
        <taxon>Chondromyces</taxon>
    </lineage>
</organism>
<gene>
    <name evidence="4" type="ORF">CMC5_039610</name>
</gene>
<feature type="domain" description="CN hydrolase" evidence="3">
    <location>
        <begin position="1"/>
        <end position="254"/>
    </location>
</feature>
<dbReference type="InterPro" id="IPR003010">
    <property type="entry name" value="C-N_Hydrolase"/>
</dbReference>
<dbReference type="GO" id="GO:0047980">
    <property type="term" value="F:hippurate hydrolase activity"/>
    <property type="evidence" value="ECO:0007669"/>
    <property type="project" value="UniProtKB-EC"/>
</dbReference>
<dbReference type="OrthoDB" id="9811121at2"/>
<dbReference type="AlphaFoldDB" id="A0A0K1EG10"/>
<dbReference type="CDD" id="cd07572">
    <property type="entry name" value="nit"/>
    <property type="match status" value="1"/>
</dbReference>
<comment type="similarity">
    <text evidence="1">Belongs to the carbon-nitrogen hydrolase superfamily. NIT1/NIT2 family.</text>
</comment>